<evidence type="ECO:0000313" key="2">
    <source>
        <dbReference type="Proteomes" id="UP001221411"/>
    </source>
</evidence>
<gene>
    <name evidence="1" type="ORF">POL67_24025</name>
</gene>
<reference evidence="1 2" key="1">
    <citation type="submission" date="2022-11" db="EMBL/GenBank/DDBJ databases">
        <title>Minimal conservation of predation-associated metabolite biosynthetic gene clusters underscores biosynthetic potential of Myxococcota including descriptions for ten novel species: Archangium lansinium sp. nov., Myxococcus landrumus sp. nov., Nannocystis bai.</title>
        <authorList>
            <person name="Ahearne A."/>
            <person name="Stevens C."/>
            <person name="Dowd S."/>
        </authorList>
    </citation>
    <scope>NUCLEOTIDE SEQUENCE [LARGE SCALE GENOMIC DNA]</scope>
    <source>
        <strain evidence="1 2">RJM3</strain>
    </source>
</reference>
<evidence type="ECO:0000313" key="1">
    <source>
        <dbReference type="EMBL" id="MDC0744421.1"/>
    </source>
</evidence>
<organism evidence="1 2">
    <name type="scientific">Polyangium mundeleinium</name>
    <dbReference type="NCBI Taxonomy" id="2995306"/>
    <lineage>
        <taxon>Bacteria</taxon>
        <taxon>Pseudomonadati</taxon>
        <taxon>Myxococcota</taxon>
        <taxon>Polyangia</taxon>
        <taxon>Polyangiales</taxon>
        <taxon>Polyangiaceae</taxon>
        <taxon>Polyangium</taxon>
    </lineage>
</organism>
<name>A0ABT5ERG8_9BACT</name>
<dbReference type="EMBL" id="JAQNDO010000001">
    <property type="protein sequence ID" value="MDC0744421.1"/>
    <property type="molecule type" value="Genomic_DNA"/>
</dbReference>
<protein>
    <recommendedName>
        <fullName evidence="3">STAS/SEC14 domain-containing protein</fullName>
    </recommendedName>
</protein>
<evidence type="ECO:0008006" key="3">
    <source>
        <dbReference type="Google" id="ProtNLM"/>
    </source>
</evidence>
<dbReference type="RefSeq" id="WP_271920910.1">
    <property type="nucleotide sequence ID" value="NZ_JAQNDO010000001.1"/>
</dbReference>
<dbReference type="Proteomes" id="UP001221411">
    <property type="component" value="Unassembled WGS sequence"/>
</dbReference>
<proteinExistence type="predicted"/>
<sequence length="140" mass="15979">MPPSPDESHVLTEEPDLVLFHFRGHITTRDEAQRLYDVQLRFSDGKPHIFLILDVRALDQMTAEARRVVIDGPANNRPVVPVLGCAFIGATFHFRVLGTMIFRAARLLRGANTFPVRFCDTEAEARAFIDELRRDLPRPR</sequence>
<comment type="caution">
    <text evidence="1">The sequence shown here is derived from an EMBL/GenBank/DDBJ whole genome shotgun (WGS) entry which is preliminary data.</text>
</comment>
<keyword evidence="2" id="KW-1185">Reference proteome</keyword>
<accession>A0ABT5ERG8</accession>